<organism evidence="11 12">
    <name type="scientific">Botryosphaeria dothidea</name>
    <dbReference type="NCBI Taxonomy" id="55169"/>
    <lineage>
        <taxon>Eukaryota</taxon>
        <taxon>Fungi</taxon>
        <taxon>Dikarya</taxon>
        <taxon>Ascomycota</taxon>
        <taxon>Pezizomycotina</taxon>
        <taxon>Dothideomycetes</taxon>
        <taxon>Dothideomycetes incertae sedis</taxon>
        <taxon>Botryosphaeriales</taxon>
        <taxon>Botryosphaeriaceae</taxon>
        <taxon>Botryosphaeria</taxon>
    </lineage>
</organism>
<gene>
    <name evidence="11" type="ORF">GTA08_BOTSDO08850</name>
</gene>
<keyword evidence="4" id="KW-0963">Cytoplasm</keyword>
<dbReference type="InterPro" id="IPR013144">
    <property type="entry name" value="CRA_dom"/>
</dbReference>
<protein>
    <recommendedName>
        <fullName evidence="13">Protein FYV10</fullName>
    </recommendedName>
</protein>
<dbReference type="Pfam" id="PF10607">
    <property type="entry name" value="CTLH"/>
    <property type="match status" value="1"/>
</dbReference>
<dbReference type="OrthoDB" id="1933455at2759"/>
<dbReference type="PROSITE" id="PS50896">
    <property type="entry name" value="LISH"/>
    <property type="match status" value="1"/>
</dbReference>
<dbReference type="InterPro" id="IPR044063">
    <property type="entry name" value="ZF_RING_GID"/>
</dbReference>
<keyword evidence="6 8" id="KW-0863">Zinc-finger</keyword>
<keyword evidence="7" id="KW-0862">Zinc</keyword>
<evidence type="ECO:0000256" key="4">
    <source>
        <dbReference type="ARBA" id="ARBA00022490"/>
    </source>
</evidence>
<dbReference type="GO" id="GO:0008270">
    <property type="term" value="F:zinc ion binding"/>
    <property type="evidence" value="ECO:0007669"/>
    <property type="project" value="UniProtKB-KW"/>
</dbReference>
<evidence type="ECO:0000256" key="8">
    <source>
        <dbReference type="PROSITE-ProRule" id="PRU01215"/>
    </source>
</evidence>
<evidence type="ECO:0000259" key="10">
    <source>
        <dbReference type="PROSITE" id="PS51867"/>
    </source>
</evidence>
<dbReference type="InterPro" id="IPR006594">
    <property type="entry name" value="LisH"/>
</dbReference>
<dbReference type="PANTHER" id="PTHR12170">
    <property type="entry name" value="MACROPHAGE ERYTHROBLAST ATTACHER-RELATED"/>
    <property type="match status" value="1"/>
</dbReference>
<evidence type="ECO:0000256" key="2">
    <source>
        <dbReference type="ARBA" id="ARBA00004496"/>
    </source>
</evidence>
<dbReference type="InterPro" id="IPR006595">
    <property type="entry name" value="CTLH_C"/>
</dbReference>
<evidence type="ECO:0000313" key="12">
    <source>
        <dbReference type="Proteomes" id="UP000572817"/>
    </source>
</evidence>
<dbReference type="InterPro" id="IPR024964">
    <property type="entry name" value="CTLH/CRA"/>
</dbReference>
<reference evidence="11" key="1">
    <citation type="submission" date="2020-04" db="EMBL/GenBank/DDBJ databases">
        <title>Genome Assembly and Annotation of Botryosphaeria dothidea sdau 11-99, a Latent Pathogen of Apple Fruit Ring Rot in China.</title>
        <authorList>
            <person name="Yu C."/>
            <person name="Diao Y."/>
            <person name="Lu Q."/>
            <person name="Zhao J."/>
            <person name="Cui S."/>
            <person name="Peng C."/>
            <person name="He B."/>
            <person name="Liu H."/>
        </authorList>
    </citation>
    <scope>NUCLEOTIDE SEQUENCE [LARGE SCALE GENOMIC DNA]</scope>
    <source>
        <strain evidence="11">Sdau11-99</strain>
    </source>
</reference>
<dbReference type="GO" id="GO:0061630">
    <property type="term" value="F:ubiquitin protein ligase activity"/>
    <property type="evidence" value="ECO:0007669"/>
    <property type="project" value="InterPro"/>
</dbReference>
<comment type="caution">
    <text evidence="11">The sequence shown here is derived from an EMBL/GenBank/DDBJ whole genome shotgun (WGS) entry which is preliminary data.</text>
</comment>
<dbReference type="Pfam" id="PF08513">
    <property type="entry name" value="LisH"/>
    <property type="match status" value="1"/>
</dbReference>
<evidence type="ECO:0000256" key="6">
    <source>
        <dbReference type="ARBA" id="ARBA00022771"/>
    </source>
</evidence>
<dbReference type="SMART" id="SM00668">
    <property type="entry name" value="CTLH"/>
    <property type="match status" value="1"/>
</dbReference>
<proteinExistence type="inferred from homology"/>
<accession>A0A8H4IKK0</accession>
<keyword evidence="12" id="KW-1185">Reference proteome</keyword>
<dbReference type="GO" id="GO:0005634">
    <property type="term" value="C:nucleus"/>
    <property type="evidence" value="ECO:0007669"/>
    <property type="project" value="TreeGrafter"/>
</dbReference>
<dbReference type="PROSITE" id="PS50897">
    <property type="entry name" value="CTLH"/>
    <property type="match status" value="1"/>
</dbReference>
<dbReference type="Proteomes" id="UP000572817">
    <property type="component" value="Unassembled WGS sequence"/>
</dbReference>
<dbReference type="SMART" id="SM00757">
    <property type="entry name" value="CRA"/>
    <property type="match status" value="1"/>
</dbReference>
<dbReference type="PANTHER" id="PTHR12170:SF2">
    <property type="entry name" value="E3 UBIQUITIN-PROTEIN TRANSFERASE MAEA"/>
    <property type="match status" value="1"/>
</dbReference>
<dbReference type="AlphaFoldDB" id="A0A8H4IKK0"/>
<evidence type="ECO:0000256" key="1">
    <source>
        <dbReference type="ARBA" id="ARBA00002343"/>
    </source>
</evidence>
<evidence type="ECO:0000256" key="7">
    <source>
        <dbReference type="ARBA" id="ARBA00022833"/>
    </source>
</evidence>
<sequence length="460" mass="51838">MAEFSTTKLNAEQHLLLDQPLLRMPYELARKNFKTAQRYVEREQTYLTKELKSAANGAAQASSTGDATTTLSQLDTMINRMQGLKRKLETLHGEETAIHKATKTRIQHLDDLYGIPSLADVKYDEWSKVRLDRLLVDYLLRSGYGESAKALAKEKGIEELVDVDAFVQCERIAESLRNGRCQEALAWCGDNKQGLKKLEVCDKTVEKKKRSLDGFWRAIFESRYCRIERWLAGYRDHAGGLPEVSMLLSGNLEFELRLQQYVEMVRTGNTQKLQEATQHARKYLASHSDTKYAIRAAGLLAFPPDTPAEPYKDALTQTLYSTERWPKLAELFIKTHNTLYSLPPNPLLHIALSAGLSALKTPSCHSQYASSSSNANSTSTSVCPICSTELNELARNVPYAHHTKSFVENDPVVLPTGRIYGRARLMEMNAKLGTPKGFVKDPMVPNLIYEESQLKKVFIS</sequence>
<dbReference type="PROSITE" id="PS51867">
    <property type="entry name" value="ZF_RING_GID"/>
    <property type="match status" value="1"/>
</dbReference>
<dbReference type="GO" id="GO:0034657">
    <property type="term" value="C:GID complex"/>
    <property type="evidence" value="ECO:0007669"/>
    <property type="project" value="TreeGrafter"/>
</dbReference>
<feature type="domain" description="RING-Gid-type" evidence="10">
    <location>
        <begin position="383"/>
        <end position="444"/>
    </location>
</feature>
<dbReference type="SMART" id="SM00667">
    <property type="entry name" value="LisH"/>
    <property type="match status" value="1"/>
</dbReference>
<keyword evidence="5" id="KW-0479">Metal-binding</keyword>
<dbReference type="EMBL" id="WWBZ02000062">
    <property type="protein sequence ID" value="KAF4302901.1"/>
    <property type="molecule type" value="Genomic_DNA"/>
</dbReference>
<evidence type="ECO:0000256" key="3">
    <source>
        <dbReference type="ARBA" id="ARBA00010615"/>
    </source>
</evidence>
<dbReference type="GO" id="GO:0043161">
    <property type="term" value="P:proteasome-mediated ubiquitin-dependent protein catabolic process"/>
    <property type="evidence" value="ECO:0007669"/>
    <property type="project" value="InterPro"/>
</dbReference>
<evidence type="ECO:0008006" key="13">
    <source>
        <dbReference type="Google" id="ProtNLM"/>
    </source>
</evidence>
<evidence type="ECO:0000313" key="11">
    <source>
        <dbReference type="EMBL" id="KAF4302901.1"/>
    </source>
</evidence>
<dbReference type="InterPro" id="IPR045098">
    <property type="entry name" value="Fyv10_fam"/>
</dbReference>
<evidence type="ECO:0000256" key="5">
    <source>
        <dbReference type="ARBA" id="ARBA00022723"/>
    </source>
</evidence>
<feature type="domain" description="CTLH" evidence="9">
    <location>
        <begin position="165"/>
        <end position="272"/>
    </location>
</feature>
<comment type="function">
    <text evidence="1">Involved in the proteasome-dependent degradation of fructose-1,6-bisphosphatase.</text>
</comment>
<comment type="similarity">
    <text evidence="3">Belongs to the FYV10 family.</text>
</comment>
<dbReference type="GO" id="GO:0005737">
    <property type="term" value="C:cytoplasm"/>
    <property type="evidence" value="ECO:0007669"/>
    <property type="project" value="UniProtKB-SubCell"/>
</dbReference>
<comment type="subcellular location">
    <subcellularLocation>
        <location evidence="2">Cytoplasm</location>
    </subcellularLocation>
</comment>
<name>A0A8H4IKK0_9PEZI</name>
<evidence type="ECO:0000259" key="9">
    <source>
        <dbReference type="PROSITE" id="PS50897"/>
    </source>
</evidence>
<feature type="zinc finger region" description="RING-Gid-type" evidence="8">
    <location>
        <begin position="383"/>
        <end position="444"/>
    </location>
</feature>